<feature type="transmembrane region" description="Helical" evidence="1">
    <location>
        <begin position="315"/>
        <end position="332"/>
    </location>
</feature>
<feature type="transmembrane region" description="Helical" evidence="1">
    <location>
        <begin position="161"/>
        <end position="182"/>
    </location>
</feature>
<feature type="transmembrane region" description="Helical" evidence="1">
    <location>
        <begin position="210"/>
        <end position="227"/>
    </location>
</feature>
<feature type="transmembrane region" description="Helical" evidence="1">
    <location>
        <begin position="55"/>
        <end position="77"/>
    </location>
</feature>
<organism evidence="2">
    <name type="scientific">Medioppia subpectinata</name>
    <dbReference type="NCBI Taxonomy" id="1979941"/>
    <lineage>
        <taxon>Eukaryota</taxon>
        <taxon>Metazoa</taxon>
        <taxon>Ecdysozoa</taxon>
        <taxon>Arthropoda</taxon>
        <taxon>Chelicerata</taxon>
        <taxon>Arachnida</taxon>
        <taxon>Acari</taxon>
        <taxon>Acariformes</taxon>
        <taxon>Sarcoptiformes</taxon>
        <taxon>Oribatida</taxon>
        <taxon>Brachypylina</taxon>
        <taxon>Oppioidea</taxon>
        <taxon>Oppiidae</taxon>
        <taxon>Medioppia</taxon>
    </lineage>
</organism>
<reference evidence="2" key="1">
    <citation type="submission" date="2020-11" db="EMBL/GenBank/DDBJ databases">
        <authorList>
            <person name="Tran Van P."/>
        </authorList>
    </citation>
    <scope>NUCLEOTIDE SEQUENCE</scope>
</reference>
<keyword evidence="1" id="KW-0472">Membrane</keyword>
<dbReference type="PANTHER" id="PTHR11161:SF0">
    <property type="entry name" value="O-ACYLTRANSFERASE LIKE PROTEIN"/>
    <property type="match status" value="1"/>
</dbReference>
<dbReference type="EMBL" id="OC871369">
    <property type="protein sequence ID" value="CAD7635411.1"/>
    <property type="molecule type" value="Genomic_DNA"/>
</dbReference>
<evidence type="ECO:0008006" key="4">
    <source>
        <dbReference type="Google" id="ProtNLM"/>
    </source>
</evidence>
<dbReference type="EMBL" id="CAJPIZ010016794">
    <property type="protein sequence ID" value="CAG2115841.1"/>
    <property type="molecule type" value="Genomic_DNA"/>
</dbReference>
<sequence length="362" mass="42261">MGTLLGYALYRKKSLNLSKSSLTIVWIAILSAYCIPLWDKVYWNYGQSYTPVVSALFYNFCQIVWSVCTSLMIWLCISGKGGLINTFLSHRTFVPMARLTYSVYLCHAWLIWYFMGSRRHVMDTHMYNCAIHTWFIALDFQYHIMTAALILVFLYNIKFGVILNIATIVMFAIISTILWYIYELPPALINTGRTEYFEKYFSFTIHKIPVSYGAVYFMGTLLGYALYRKKSLNLSKSSLTIVWIAILSAYCIPLWDKVYWNYGQSYTPVISALFYNFCQIVWSVCTSLMIWLCISGKGGLINTFLSHRAFVPMARLTYSVYLCHAWLIWYFMGSRRHVMDTHMYNVLINFIHITVMSYIMGF</sequence>
<proteinExistence type="predicted"/>
<dbReference type="Proteomes" id="UP000759131">
    <property type="component" value="Unassembled WGS sequence"/>
</dbReference>
<feature type="transmembrane region" description="Helical" evidence="1">
    <location>
        <begin position="135"/>
        <end position="154"/>
    </location>
</feature>
<dbReference type="AlphaFoldDB" id="A0A7R9L5E2"/>
<evidence type="ECO:0000256" key="1">
    <source>
        <dbReference type="SAM" id="Phobius"/>
    </source>
</evidence>
<gene>
    <name evidence="2" type="ORF">OSB1V03_LOCUS15802</name>
</gene>
<feature type="transmembrane region" description="Helical" evidence="1">
    <location>
        <begin position="239"/>
        <end position="260"/>
    </location>
</feature>
<feature type="transmembrane region" description="Helical" evidence="1">
    <location>
        <begin position="344"/>
        <end position="361"/>
    </location>
</feature>
<keyword evidence="1" id="KW-1133">Transmembrane helix</keyword>
<feature type="non-terminal residue" evidence="2">
    <location>
        <position position="362"/>
    </location>
</feature>
<evidence type="ECO:0000313" key="2">
    <source>
        <dbReference type="EMBL" id="CAD7635411.1"/>
    </source>
</evidence>
<dbReference type="InterPro" id="IPR052728">
    <property type="entry name" value="O2_lipid_transport_reg"/>
</dbReference>
<dbReference type="OrthoDB" id="6513728at2759"/>
<protein>
    <recommendedName>
        <fullName evidence="4">Acyltransferase 3 domain-containing protein</fullName>
    </recommendedName>
</protein>
<accession>A0A7R9L5E2</accession>
<feature type="transmembrane region" description="Helical" evidence="1">
    <location>
        <begin position="272"/>
        <end position="294"/>
    </location>
</feature>
<feature type="transmembrane region" description="Helical" evidence="1">
    <location>
        <begin position="98"/>
        <end position="115"/>
    </location>
</feature>
<dbReference type="PANTHER" id="PTHR11161">
    <property type="entry name" value="O-ACYLTRANSFERASE"/>
    <property type="match status" value="1"/>
</dbReference>
<feature type="transmembrane region" description="Helical" evidence="1">
    <location>
        <begin position="21"/>
        <end position="43"/>
    </location>
</feature>
<keyword evidence="3" id="KW-1185">Reference proteome</keyword>
<evidence type="ECO:0000313" key="3">
    <source>
        <dbReference type="Proteomes" id="UP000759131"/>
    </source>
</evidence>
<keyword evidence="1" id="KW-0812">Transmembrane</keyword>
<name>A0A7R9L5E2_9ACAR</name>